<reference evidence="1" key="1">
    <citation type="submission" date="2007-08" db="EMBL/GenBank/DDBJ databases">
        <authorList>
            <person name="Frangeul L."/>
        </authorList>
    </citation>
    <scope>NUCLEOTIDE SEQUENCE</scope>
    <source>
        <strain evidence="1">PCC 7806</strain>
    </source>
</reference>
<dbReference type="EMBL" id="AM778913">
    <property type="protein sequence ID" value="CAO89182.1"/>
    <property type="molecule type" value="Genomic_DNA"/>
</dbReference>
<gene>
    <name evidence="1" type="ORF">IPF_4363</name>
</gene>
<dbReference type="AlphaFoldDB" id="A8YCE4"/>
<protein>
    <submittedName>
        <fullName evidence="1">Similar to tr|P74379|P74379</fullName>
    </submittedName>
</protein>
<proteinExistence type="predicted"/>
<organism evidence="1">
    <name type="scientific">Microcystis aeruginosa (strain PCC 7806)</name>
    <dbReference type="NCBI Taxonomy" id="267872"/>
    <lineage>
        <taxon>Bacteria</taxon>
        <taxon>Bacillati</taxon>
        <taxon>Cyanobacteriota</taxon>
        <taxon>Cyanophyceae</taxon>
        <taxon>Oscillatoriophycideae</taxon>
        <taxon>Chroococcales</taxon>
        <taxon>Microcystaceae</taxon>
        <taxon>Microcystis</taxon>
    </lineage>
</organism>
<sequence>MFSDAEISMNSRLPGDNSQLDSQLHSLVTTVTAIAEEQQGDCNGLLRLLRTLENLHRQIREQMFEPSLPNTRKDLYGLLRDIEETGGWPYIERMKLQMLMEKLLISEAVALDPAAKTDDLEK</sequence>
<accession>A8YCE4</accession>
<evidence type="ECO:0000313" key="1">
    <source>
        <dbReference type="EMBL" id="CAO89182.1"/>
    </source>
</evidence>
<name>A8YCE4_MICA7</name>